<keyword evidence="1" id="KW-1133">Transmembrane helix</keyword>
<dbReference type="Proteomes" id="UP001595607">
    <property type="component" value="Unassembled WGS sequence"/>
</dbReference>
<name>A0ABV7MEE6_9PROT</name>
<keyword evidence="3" id="KW-1185">Reference proteome</keyword>
<feature type="transmembrane region" description="Helical" evidence="1">
    <location>
        <begin position="107"/>
        <end position="129"/>
    </location>
</feature>
<proteinExistence type="predicted"/>
<evidence type="ECO:0008006" key="4">
    <source>
        <dbReference type="Google" id="ProtNLM"/>
    </source>
</evidence>
<gene>
    <name evidence="2" type="ORF">ACFONP_11865</name>
</gene>
<keyword evidence="1" id="KW-0812">Transmembrane</keyword>
<evidence type="ECO:0000313" key="3">
    <source>
        <dbReference type="Proteomes" id="UP001595607"/>
    </source>
</evidence>
<accession>A0ABV7MEE6</accession>
<reference evidence="3" key="1">
    <citation type="journal article" date="2019" name="Int. J. Syst. Evol. Microbiol.">
        <title>The Global Catalogue of Microorganisms (GCM) 10K type strain sequencing project: providing services to taxonomists for standard genome sequencing and annotation.</title>
        <authorList>
            <consortium name="The Broad Institute Genomics Platform"/>
            <consortium name="The Broad Institute Genome Sequencing Center for Infectious Disease"/>
            <person name="Wu L."/>
            <person name="Ma J."/>
        </authorList>
    </citation>
    <scope>NUCLEOTIDE SEQUENCE [LARGE SCALE GENOMIC DNA]</scope>
    <source>
        <strain evidence="3">KCTC 22245</strain>
    </source>
</reference>
<protein>
    <recommendedName>
        <fullName evidence="4">Holin of 3TMs, for gene-transfer release</fullName>
    </recommendedName>
</protein>
<keyword evidence="1" id="KW-0472">Membrane</keyword>
<dbReference type="RefSeq" id="WP_189575995.1">
    <property type="nucleotide sequence ID" value="NZ_BMXU01000002.1"/>
</dbReference>
<dbReference type="EMBL" id="JBHRVA010000003">
    <property type="protein sequence ID" value="MFC3303428.1"/>
    <property type="molecule type" value="Genomic_DNA"/>
</dbReference>
<feature type="transmembrane region" description="Helical" evidence="1">
    <location>
        <begin position="141"/>
        <end position="159"/>
    </location>
</feature>
<comment type="caution">
    <text evidence="2">The sequence shown here is derived from an EMBL/GenBank/DDBJ whole genome shotgun (WGS) entry which is preliminary data.</text>
</comment>
<organism evidence="2 3">
    <name type="scientific">Parvularcula lutaonensis</name>
    <dbReference type="NCBI Taxonomy" id="491923"/>
    <lineage>
        <taxon>Bacteria</taxon>
        <taxon>Pseudomonadati</taxon>
        <taxon>Pseudomonadota</taxon>
        <taxon>Alphaproteobacteria</taxon>
        <taxon>Parvularculales</taxon>
        <taxon>Parvularculaceae</taxon>
        <taxon>Parvularcula</taxon>
    </lineage>
</organism>
<evidence type="ECO:0000256" key="1">
    <source>
        <dbReference type="SAM" id="Phobius"/>
    </source>
</evidence>
<sequence>MTKKSTAERIRDAVSGVAPQLARALGGPLAETAAGMLAEVFLGRGEAEEGELLDAVLAAAPERLAALKLAEVEFRQAVLSAAGEAERIAAEDRADARAREVALKDRVPGALAVVVLAGFFSVLGVMLFVDVPDGAETEFSIMLGALATMSAAVMNYYFGSSASSREKTRMLRDTSPLR</sequence>
<evidence type="ECO:0000313" key="2">
    <source>
        <dbReference type="EMBL" id="MFC3303428.1"/>
    </source>
</evidence>